<protein>
    <submittedName>
        <fullName evidence="1">Uncharacterized protein</fullName>
    </submittedName>
</protein>
<dbReference type="OrthoDB" id="426210at2759"/>
<name>A0A6S7JEB5_PARCT</name>
<dbReference type="Proteomes" id="UP001152795">
    <property type="component" value="Unassembled WGS sequence"/>
</dbReference>
<dbReference type="EMBL" id="CACRXK020014745">
    <property type="protein sequence ID" value="CAB4027340.1"/>
    <property type="molecule type" value="Genomic_DNA"/>
</dbReference>
<reference evidence="1" key="1">
    <citation type="submission" date="2020-04" db="EMBL/GenBank/DDBJ databases">
        <authorList>
            <person name="Alioto T."/>
            <person name="Alioto T."/>
            <person name="Gomez Garrido J."/>
        </authorList>
    </citation>
    <scope>NUCLEOTIDE SEQUENCE</scope>
    <source>
        <strain evidence="1">A484AB</strain>
    </source>
</reference>
<gene>
    <name evidence="1" type="ORF">PACLA_8A053010</name>
</gene>
<accession>A0A6S7JEB5</accession>
<proteinExistence type="predicted"/>
<organism evidence="1 2">
    <name type="scientific">Paramuricea clavata</name>
    <name type="common">Red gorgonian</name>
    <name type="synonym">Violescent sea-whip</name>
    <dbReference type="NCBI Taxonomy" id="317549"/>
    <lineage>
        <taxon>Eukaryota</taxon>
        <taxon>Metazoa</taxon>
        <taxon>Cnidaria</taxon>
        <taxon>Anthozoa</taxon>
        <taxon>Octocorallia</taxon>
        <taxon>Malacalcyonacea</taxon>
        <taxon>Plexauridae</taxon>
        <taxon>Paramuricea</taxon>
    </lineage>
</organism>
<evidence type="ECO:0000313" key="2">
    <source>
        <dbReference type="Proteomes" id="UP001152795"/>
    </source>
</evidence>
<sequence>MNQMQQRKKNSGDLRKDLIKCKHRDYLAKIKHSLVDNPKLFWSYHKAIHSSKCQSTVLTHDNKIATTIGEKVQLFNLYFSSVFGPKLDLDCLLLSNEPRTDMQIFEIQLEVNEVYEYLRTLDTTKAHGPDGIPACILKDVLLCVLFSINHLKIAVFLTNGKSPMLL</sequence>
<comment type="caution">
    <text evidence="1">The sequence shown here is derived from an EMBL/GenBank/DDBJ whole genome shotgun (WGS) entry which is preliminary data.</text>
</comment>
<evidence type="ECO:0000313" key="1">
    <source>
        <dbReference type="EMBL" id="CAB4027340.1"/>
    </source>
</evidence>
<keyword evidence="2" id="KW-1185">Reference proteome</keyword>
<dbReference type="AlphaFoldDB" id="A0A6S7JEB5"/>